<dbReference type="AlphaFoldDB" id="A0A6N3FDD3"/>
<gene>
    <name evidence="1" type="ORF">FPLFYP42_02536</name>
</gene>
<dbReference type="PANTHER" id="PTHR14136">
    <property type="entry name" value="BTB_POZ DOMAIN-CONTAINING PROTEIN KCTD9"/>
    <property type="match status" value="1"/>
</dbReference>
<evidence type="ECO:0000313" key="1">
    <source>
        <dbReference type="EMBL" id="VYU49906.1"/>
    </source>
</evidence>
<name>A0A6N3FDD3_FLAPL</name>
<dbReference type="InterPro" id="IPR043919">
    <property type="entry name" value="DUF5758"/>
</dbReference>
<organism evidence="1">
    <name type="scientific">Flavonifractor plautii</name>
    <name type="common">Fusobacterium plautii</name>
    <dbReference type="NCBI Taxonomy" id="292800"/>
    <lineage>
        <taxon>Bacteria</taxon>
        <taxon>Bacillati</taxon>
        <taxon>Bacillota</taxon>
        <taxon>Clostridia</taxon>
        <taxon>Eubacteriales</taxon>
        <taxon>Oscillospiraceae</taxon>
        <taxon>Flavonifractor</taxon>
    </lineage>
</organism>
<reference evidence="1" key="1">
    <citation type="submission" date="2019-11" db="EMBL/GenBank/DDBJ databases">
        <authorList>
            <person name="Feng L."/>
        </authorList>
    </citation>
    <scope>NUCLEOTIDE SEQUENCE</scope>
    <source>
        <strain evidence="1">FplautiiLFYP42</strain>
    </source>
</reference>
<dbReference type="InterPro" id="IPR051082">
    <property type="entry name" value="Pentapeptide-BTB/POZ_domain"/>
</dbReference>
<dbReference type="EMBL" id="CACRUB010000046">
    <property type="protein sequence ID" value="VYU49906.1"/>
    <property type="molecule type" value="Genomic_DNA"/>
</dbReference>
<protein>
    <submittedName>
        <fullName evidence="1">Pentapeptide repeats (8 copies)</fullName>
    </submittedName>
</protein>
<dbReference type="SUPFAM" id="SSF141571">
    <property type="entry name" value="Pentapeptide repeat-like"/>
    <property type="match status" value="1"/>
</dbReference>
<accession>A0A6N3FDD3</accession>
<dbReference type="InterPro" id="IPR001646">
    <property type="entry name" value="5peptide_repeat"/>
</dbReference>
<dbReference type="Gene3D" id="2.160.20.80">
    <property type="entry name" value="E3 ubiquitin-protein ligase SopA"/>
    <property type="match status" value="1"/>
</dbReference>
<dbReference type="Pfam" id="PF00805">
    <property type="entry name" value="Pentapeptide"/>
    <property type="match status" value="1"/>
</dbReference>
<dbReference type="RefSeq" id="WP_156621952.1">
    <property type="nucleotide sequence ID" value="NZ_CACRUB010000046.1"/>
</dbReference>
<proteinExistence type="predicted"/>
<dbReference type="Pfam" id="PF19062">
    <property type="entry name" value="DUF5758"/>
    <property type="match status" value="1"/>
</dbReference>
<dbReference type="PANTHER" id="PTHR14136:SF17">
    <property type="entry name" value="BTB_POZ DOMAIN-CONTAINING PROTEIN KCTD9"/>
    <property type="match status" value="1"/>
</dbReference>
<sequence>MDLKKILEEHLLWLNGKGGRRANLRGADLRGANLRGADLRGANLCDANLCDADLRGADLCNANLSRASMDQMIWDIHTAFYPLQCPDSGSYIGYKKASGLVVELEIPADARRSSATSRKCRASKAKVLSITDINGNPGGDQVRSNFDPNFVYAIGETVEVTDFDDNRWNECSTGIHHFITRAEAVIYE</sequence>